<dbReference type="GO" id="GO:0055070">
    <property type="term" value="P:copper ion homeostasis"/>
    <property type="evidence" value="ECO:0007669"/>
    <property type="project" value="TreeGrafter"/>
</dbReference>
<dbReference type="InterPro" id="IPR018303">
    <property type="entry name" value="ATPase_P-typ_P_site"/>
</dbReference>
<dbReference type="Gene3D" id="2.70.150.10">
    <property type="entry name" value="Calcium-transporting ATPase, cytoplasmic transduction domain A"/>
    <property type="match status" value="1"/>
</dbReference>
<dbReference type="Gene3D" id="3.30.70.100">
    <property type="match status" value="1"/>
</dbReference>
<evidence type="ECO:0000256" key="1">
    <source>
        <dbReference type="ARBA" id="ARBA00004651"/>
    </source>
</evidence>
<comment type="caution">
    <text evidence="17">The sequence shown here is derived from an EMBL/GenBank/DDBJ whole genome shotgun (WGS) entry which is preliminary data.</text>
</comment>
<keyword evidence="3" id="KW-0813">Transport</keyword>
<evidence type="ECO:0000256" key="5">
    <source>
        <dbReference type="ARBA" id="ARBA00022553"/>
    </source>
</evidence>
<dbReference type="PANTHER" id="PTHR43520:SF5">
    <property type="entry name" value="CATION-TRANSPORTING P-TYPE ATPASE-RELATED"/>
    <property type="match status" value="1"/>
</dbReference>
<evidence type="ECO:0000256" key="10">
    <source>
        <dbReference type="ARBA" id="ARBA00022842"/>
    </source>
</evidence>
<evidence type="ECO:0000259" key="16">
    <source>
        <dbReference type="PROSITE" id="PS50846"/>
    </source>
</evidence>
<evidence type="ECO:0000256" key="13">
    <source>
        <dbReference type="ARBA" id="ARBA00023065"/>
    </source>
</evidence>
<feature type="transmembrane region" description="Helical" evidence="15">
    <location>
        <begin position="762"/>
        <end position="783"/>
    </location>
</feature>
<dbReference type="Gene3D" id="3.40.1110.10">
    <property type="entry name" value="Calcium-transporting ATPase, cytoplasmic domain N"/>
    <property type="match status" value="1"/>
</dbReference>
<keyword evidence="9 15" id="KW-0067">ATP-binding</keyword>
<dbReference type="InterPro" id="IPR059000">
    <property type="entry name" value="ATPase_P-type_domA"/>
</dbReference>
<dbReference type="NCBIfam" id="TIGR01511">
    <property type="entry name" value="ATPase-IB1_Cu"/>
    <property type="match status" value="1"/>
</dbReference>
<dbReference type="PROSITE" id="PS01047">
    <property type="entry name" value="HMA_1"/>
    <property type="match status" value="1"/>
</dbReference>
<dbReference type="OrthoDB" id="9814270at2"/>
<dbReference type="SUPFAM" id="SSF81665">
    <property type="entry name" value="Calcium ATPase, transmembrane domain M"/>
    <property type="match status" value="1"/>
</dbReference>
<feature type="domain" description="HMA" evidence="16">
    <location>
        <begin position="106"/>
        <end position="172"/>
    </location>
</feature>
<dbReference type="InterPro" id="IPR027256">
    <property type="entry name" value="P-typ_ATPase_IB"/>
</dbReference>
<keyword evidence="6 15" id="KW-0812">Transmembrane</keyword>
<evidence type="ECO:0000256" key="14">
    <source>
        <dbReference type="ARBA" id="ARBA00023136"/>
    </source>
</evidence>
<proteinExistence type="inferred from homology"/>
<dbReference type="PROSITE" id="PS00154">
    <property type="entry name" value="ATPASE_E1_E2"/>
    <property type="match status" value="1"/>
</dbReference>
<reference evidence="17 18" key="1">
    <citation type="submission" date="2019-08" db="EMBL/GenBank/DDBJ databases">
        <title>Parahaliea maris sp. nov., isolated from the surface seawater.</title>
        <authorList>
            <person name="Liu Y."/>
        </authorList>
    </citation>
    <scope>NUCLEOTIDE SEQUENCE [LARGE SCALE GENOMIC DNA]</scope>
    <source>
        <strain evidence="17 18">S2-26</strain>
    </source>
</reference>
<feature type="transmembrane region" description="Helical" evidence="15">
    <location>
        <begin position="467"/>
        <end position="490"/>
    </location>
</feature>
<dbReference type="GO" id="GO:0005507">
    <property type="term" value="F:copper ion binding"/>
    <property type="evidence" value="ECO:0007669"/>
    <property type="project" value="TreeGrafter"/>
</dbReference>
<protein>
    <submittedName>
        <fullName evidence="17">Heavy metal translocating P-type ATPase</fullName>
    </submittedName>
</protein>
<evidence type="ECO:0000313" key="18">
    <source>
        <dbReference type="Proteomes" id="UP000321933"/>
    </source>
</evidence>
<accession>A0A5C8ZVN4</accession>
<dbReference type="Pfam" id="PF12156">
    <property type="entry name" value="ATPase-cat_bd"/>
    <property type="match status" value="1"/>
</dbReference>
<feature type="transmembrane region" description="Helical" evidence="15">
    <location>
        <begin position="789"/>
        <end position="807"/>
    </location>
</feature>
<keyword evidence="4 15" id="KW-1003">Cell membrane</keyword>
<dbReference type="InterPro" id="IPR036163">
    <property type="entry name" value="HMA_dom_sf"/>
</dbReference>
<gene>
    <name evidence="17" type="ORF">FVW59_09790</name>
</gene>
<name>A0A5C8ZVN4_9GAMM</name>
<dbReference type="PROSITE" id="PS50846">
    <property type="entry name" value="HMA_2"/>
    <property type="match status" value="1"/>
</dbReference>
<dbReference type="EMBL" id="VRYZ01000004">
    <property type="protein sequence ID" value="TXS91814.1"/>
    <property type="molecule type" value="Genomic_DNA"/>
</dbReference>
<feature type="transmembrane region" description="Helical" evidence="15">
    <location>
        <begin position="194"/>
        <end position="214"/>
    </location>
</feature>
<evidence type="ECO:0000256" key="6">
    <source>
        <dbReference type="ARBA" id="ARBA00022692"/>
    </source>
</evidence>
<dbReference type="Gene3D" id="3.40.50.1000">
    <property type="entry name" value="HAD superfamily/HAD-like"/>
    <property type="match status" value="1"/>
</dbReference>
<evidence type="ECO:0000256" key="9">
    <source>
        <dbReference type="ARBA" id="ARBA00022840"/>
    </source>
</evidence>
<evidence type="ECO:0000256" key="11">
    <source>
        <dbReference type="ARBA" id="ARBA00022967"/>
    </source>
</evidence>
<dbReference type="InterPro" id="IPR008250">
    <property type="entry name" value="ATPase_P-typ_transduc_dom_A_sf"/>
</dbReference>
<sequence>MPGAAEAVVGDATALPAHCFHCGEDVPAGSRYAVVIDGSERPMCCPGCAAIATLVREGGLEAYYRRRSSYGERPGTATAAPAEQFAIYDDPEVAAGFSQPDGDGTRQARLLLGGIHCAACTWLIEQGLDQMPGVLSANVNLQHQRLDIRFDSSALQLSQIFARVEQLGYRAQPFLARTRREQMDAEHRSNLRRLAVAGLGMMQAGMFAIALHAGDLQGIDDAHRDLMRWVSLIITTFVVAYSSRSFFENAWRHLRAGALVMDLPVALAIGLAWLASAWATVSGGGQVYFDSVLMFTFFLLLGRFLEQRVRRRFQLNWYEVESALPSLVQRWQAGTWQPEARIKVTRGDRLLATAGSVIAVDGRVCAGHSSVREDSFNGEYQPRPVAPGDTVFAGTLNLEGALEIEASGPYSETRLAALQQSVGRAGGARPRLAKLADRIAGWFVLAVLLVTSATAFVWYQIDPGRALWVSLSVLVISCPCALALATPAALTSAAAALRRRGILVHGENALDALSRSDTLLVDKTGTLTHGALNLRQVLPLSTLDSAQLTAMAAALQSASRHPVAKAFEGAVKAPGFEHLQYCIGAGVSGFRDNCEWRIGSRDFCREIAPALAEPPDTQHYWVALVRRNKALAWLGFDDQLRPDAEPLLAQLGAAGIHIELLSGDRPERVAVVAQALPLNSARGGLDPDQKLLRLEELQASGHVVAAIGDGLNDGPLLARADVSFAVAQATDLARAQADFVMESRDLDGIALSWRTALRCRRVILQNMAWALGYNLCAIPLAAAGLVPPWAAALGMSASSLLVVLNSLRLTRKGT</sequence>
<keyword evidence="14 15" id="KW-0472">Membrane</keyword>
<evidence type="ECO:0000256" key="2">
    <source>
        <dbReference type="ARBA" id="ARBA00006024"/>
    </source>
</evidence>
<dbReference type="GO" id="GO:0005886">
    <property type="term" value="C:plasma membrane"/>
    <property type="evidence" value="ECO:0007669"/>
    <property type="project" value="UniProtKB-SubCell"/>
</dbReference>
<keyword evidence="13" id="KW-0406">Ion transport</keyword>
<evidence type="ECO:0000256" key="3">
    <source>
        <dbReference type="ARBA" id="ARBA00022448"/>
    </source>
</evidence>
<dbReference type="GO" id="GO:0005524">
    <property type="term" value="F:ATP binding"/>
    <property type="evidence" value="ECO:0007669"/>
    <property type="project" value="UniProtKB-UniRule"/>
</dbReference>
<dbReference type="NCBIfam" id="TIGR01525">
    <property type="entry name" value="ATPase-IB_hvy"/>
    <property type="match status" value="1"/>
</dbReference>
<dbReference type="Pfam" id="PF00403">
    <property type="entry name" value="HMA"/>
    <property type="match status" value="1"/>
</dbReference>
<dbReference type="InterPro" id="IPR036412">
    <property type="entry name" value="HAD-like_sf"/>
</dbReference>
<keyword evidence="10" id="KW-0460">Magnesium</keyword>
<dbReference type="InterPro" id="IPR001757">
    <property type="entry name" value="P_typ_ATPase"/>
</dbReference>
<dbReference type="SUPFAM" id="SSF56784">
    <property type="entry name" value="HAD-like"/>
    <property type="match status" value="1"/>
</dbReference>
<dbReference type="AlphaFoldDB" id="A0A5C8ZVN4"/>
<keyword evidence="18" id="KW-1185">Reference proteome</keyword>
<evidence type="ECO:0000256" key="4">
    <source>
        <dbReference type="ARBA" id="ARBA00022475"/>
    </source>
</evidence>
<evidence type="ECO:0000256" key="15">
    <source>
        <dbReference type="RuleBase" id="RU362081"/>
    </source>
</evidence>
<dbReference type="GO" id="GO:0016887">
    <property type="term" value="F:ATP hydrolysis activity"/>
    <property type="evidence" value="ECO:0007669"/>
    <property type="project" value="InterPro"/>
</dbReference>
<comment type="similarity">
    <text evidence="2 15">Belongs to the cation transport ATPase (P-type) (TC 3.A.3) family. Type IB subfamily.</text>
</comment>
<feature type="transmembrane region" description="Helical" evidence="15">
    <location>
        <begin position="287"/>
        <end position="305"/>
    </location>
</feature>
<dbReference type="InterPro" id="IPR021993">
    <property type="entry name" value="ATPase-cat-bd"/>
</dbReference>
<feature type="transmembrane region" description="Helical" evidence="15">
    <location>
        <begin position="439"/>
        <end position="461"/>
    </location>
</feature>
<dbReference type="SUPFAM" id="SSF55008">
    <property type="entry name" value="HMA, heavy metal-associated domain"/>
    <property type="match status" value="1"/>
</dbReference>
<feature type="transmembrane region" description="Helical" evidence="15">
    <location>
        <begin position="226"/>
        <end position="247"/>
    </location>
</feature>
<dbReference type="PRINTS" id="PR00119">
    <property type="entry name" value="CATATPASE"/>
</dbReference>
<evidence type="ECO:0000256" key="8">
    <source>
        <dbReference type="ARBA" id="ARBA00022741"/>
    </source>
</evidence>
<dbReference type="Pfam" id="PF00122">
    <property type="entry name" value="E1-E2_ATPase"/>
    <property type="match status" value="1"/>
</dbReference>
<dbReference type="Pfam" id="PF00702">
    <property type="entry name" value="Hydrolase"/>
    <property type="match status" value="1"/>
</dbReference>
<evidence type="ECO:0000256" key="7">
    <source>
        <dbReference type="ARBA" id="ARBA00022723"/>
    </source>
</evidence>
<dbReference type="InterPro" id="IPR023214">
    <property type="entry name" value="HAD_sf"/>
</dbReference>
<keyword evidence="12 15" id="KW-1133">Transmembrane helix</keyword>
<keyword evidence="7 15" id="KW-0479">Metal-binding</keyword>
<comment type="subcellular location">
    <subcellularLocation>
        <location evidence="1">Cell membrane</location>
        <topology evidence="1">Multi-pass membrane protein</topology>
    </subcellularLocation>
</comment>
<dbReference type="GO" id="GO:0043682">
    <property type="term" value="F:P-type divalent copper transporter activity"/>
    <property type="evidence" value="ECO:0007669"/>
    <property type="project" value="TreeGrafter"/>
</dbReference>
<evidence type="ECO:0000313" key="17">
    <source>
        <dbReference type="EMBL" id="TXS91814.1"/>
    </source>
</evidence>
<dbReference type="Proteomes" id="UP000321933">
    <property type="component" value="Unassembled WGS sequence"/>
</dbReference>
<evidence type="ECO:0000256" key="12">
    <source>
        <dbReference type="ARBA" id="ARBA00022989"/>
    </source>
</evidence>
<dbReference type="InterPro" id="IPR023299">
    <property type="entry name" value="ATPase_P-typ_cyto_dom_N"/>
</dbReference>
<dbReference type="PANTHER" id="PTHR43520">
    <property type="entry name" value="ATP7, ISOFORM B"/>
    <property type="match status" value="1"/>
</dbReference>
<dbReference type="InterPro" id="IPR017969">
    <property type="entry name" value="Heavy-metal-associated_CS"/>
</dbReference>
<keyword evidence="5" id="KW-0597">Phosphoprotein</keyword>
<keyword evidence="11" id="KW-1278">Translocase</keyword>
<dbReference type="InterPro" id="IPR023298">
    <property type="entry name" value="ATPase_P-typ_TM_dom_sf"/>
</dbReference>
<feature type="transmembrane region" description="Helical" evidence="15">
    <location>
        <begin position="259"/>
        <end position="281"/>
    </location>
</feature>
<dbReference type="SUPFAM" id="SSF81653">
    <property type="entry name" value="Calcium ATPase, transduction domain A"/>
    <property type="match status" value="1"/>
</dbReference>
<dbReference type="NCBIfam" id="TIGR01494">
    <property type="entry name" value="ATPase_P-type"/>
    <property type="match status" value="1"/>
</dbReference>
<organism evidence="17 18">
    <name type="scientific">Parahaliea aestuarii</name>
    <dbReference type="NCBI Taxonomy" id="1852021"/>
    <lineage>
        <taxon>Bacteria</taxon>
        <taxon>Pseudomonadati</taxon>
        <taxon>Pseudomonadota</taxon>
        <taxon>Gammaproteobacteria</taxon>
        <taxon>Cellvibrionales</taxon>
        <taxon>Halieaceae</taxon>
        <taxon>Parahaliea</taxon>
    </lineage>
</organism>
<keyword evidence="8 15" id="KW-0547">Nucleotide-binding</keyword>
<dbReference type="InterPro" id="IPR006121">
    <property type="entry name" value="HMA_dom"/>
</dbReference>
<dbReference type="CDD" id="cd00371">
    <property type="entry name" value="HMA"/>
    <property type="match status" value="1"/>
</dbReference>